<dbReference type="RefSeq" id="WP_093229731.1">
    <property type="nucleotide sequence ID" value="NZ_FORR01000007.1"/>
</dbReference>
<dbReference type="SUPFAM" id="SSF58100">
    <property type="entry name" value="Bacterial hemolysins"/>
    <property type="match status" value="1"/>
</dbReference>
<keyword evidence="3" id="KW-1185">Reference proteome</keyword>
<accession>A0A1I3QDM9</accession>
<keyword evidence="1" id="KW-0175">Coiled coil</keyword>
<organism evidence="2 3">
    <name type="scientific">Thermoflavimicrobium dichotomicum</name>
    <dbReference type="NCBI Taxonomy" id="46223"/>
    <lineage>
        <taxon>Bacteria</taxon>
        <taxon>Bacillati</taxon>
        <taxon>Bacillota</taxon>
        <taxon>Bacilli</taxon>
        <taxon>Bacillales</taxon>
        <taxon>Thermoactinomycetaceae</taxon>
        <taxon>Thermoflavimicrobium</taxon>
    </lineage>
</organism>
<reference evidence="2 3" key="1">
    <citation type="submission" date="2016-10" db="EMBL/GenBank/DDBJ databases">
        <authorList>
            <person name="de Groot N.N."/>
        </authorList>
    </citation>
    <scope>NUCLEOTIDE SEQUENCE [LARGE SCALE GENOMIC DNA]</scope>
    <source>
        <strain evidence="2 3">DSM 44778</strain>
    </source>
</reference>
<proteinExistence type="predicted"/>
<dbReference type="EMBL" id="FORR01000007">
    <property type="protein sequence ID" value="SFJ32233.1"/>
    <property type="molecule type" value="Genomic_DNA"/>
</dbReference>
<gene>
    <name evidence="2" type="ORF">SAMN05421852_107130</name>
</gene>
<dbReference type="STRING" id="46223.SAMN05421852_107130"/>
<evidence type="ECO:0000313" key="3">
    <source>
        <dbReference type="Proteomes" id="UP000199545"/>
    </source>
</evidence>
<dbReference type="Gene3D" id="1.20.5.190">
    <property type="match status" value="1"/>
</dbReference>
<dbReference type="Gene3D" id="1.20.5.170">
    <property type="match status" value="1"/>
</dbReference>
<feature type="coiled-coil region" evidence="1">
    <location>
        <begin position="22"/>
        <end position="105"/>
    </location>
</feature>
<sequence>MDEMKSMLTALLEGQRYLTARMDGMDHKIDRLTGEVTQLKEDVSILKQDVAGLKDDVNILKQDVAGLKDDVNILKQDVTGLKDDVNVLKQDVADLKVQVSNVEENMITKDDLKALSESMTEGFCQTAATLENAYQSIELLNSEQTIKNIKGIR</sequence>
<dbReference type="Proteomes" id="UP000199545">
    <property type="component" value="Unassembled WGS sequence"/>
</dbReference>
<dbReference type="OrthoDB" id="2679415at2"/>
<dbReference type="AlphaFoldDB" id="A0A1I3QDM9"/>
<protein>
    <submittedName>
        <fullName evidence="2">Uncharacterized protein</fullName>
    </submittedName>
</protein>
<evidence type="ECO:0000313" key="2">
    <source>
        <dbReference type="EMBL" id="SFJ32233.1"/>
    </source>
</evidence>
<name>A0A1I3QDM9_9BACL</name>
<evidence type="ECO:0000256" key="1">
    <source>
        <dbReference type="SAM" id="Coils"/>
    </source>
</evidence>